<evidence type="ECO:0000313" key="1">
    <source>
        <dbReference type="EMBL" id="QMW06702.1"/>
    </source>
</evidence>
<dbReference type="Pfam" id="PF05930">
    <property type="entry name" value="Phage_AlpA"/>
    <property type="match status" value="1"/>
</dbReference>
<evidence type="ECO:0000313" key="2">
    <source>
        <dbReference type="Proteomes" id="UP000515369"/>
    </source>
</evidence>
<sequence length="73" mass="8511">MNETLVANQLSGFLRLEQVLQLIPVSKATWWNGCRSGQFPKPYKLAPRVTAWKANDIRQWIERFDSTYPTTEI</sequence>
<keyword evidence="2" id="KW-1185">Reference proteome</keyword>
<reference evidence="1 2" key="1">
    <citation type="submission" date="2020-07" db="EMBL/GenBank/DDBJ databases">
        <title>Spirosoma foliorum sp. nov., isolated from the leaves on the Nejang mountain Korea, Republic of.</title>
        <authorList>
            <person name="Ho H."/>
            <person name="Lee Y.-J."/>
            <person name="Nurcahyanto D.-A."/>
            <person name="Kim S.-G."/>
        </authorList>
    </citation>
    <scope>NUCLEOTIDE SEQUENCE [LARGE SCALE GENOMIC DNA]</scope>
    <source>
        <strain evidence="1 2">PL0136</strain>
    </source>
</reference>
<dbReference type="Proteomes" id="UP000515369">
    <property type="component" value="Chromosome"/>
</dbReference>
<dbReference type="KEGG" id="sfol:H3H32_18320"/>
<dbReference type="InterPro" id="IPR010260">
    <property type="entry name" value="AlpA"/>
</dbReference>
<protein>
    <submittedName>
        <fullName evidence="1">AlpA family phage regulatory protein</fullName>
    </submittedName>
</protein>
<dbReference type="Gene3D" id="1.10.238.160">
    <property type="match status" value="1"/>
</dbReference>
<dbReference type="AlphaFoldDB" id="A0A7G5H6G0"/>
<dbReference type="RefSeq" id="WP_182464098.1">
    <property type="nucleotide sequence ID" value="NZ_CP059732.1"/>
</dbReference>
<organism evidence="1 2">
    <name type="scientific">Spirosoma foliorum</name>
    <dbReference type="NCBI Taxonomy" id="2710596"/>
    <lineage>
        <taxon>Bacteria</taxon>
        <taxon>Pseudomonadati</taxon>
        <taxon>Bacteroidota</taxon>
        <taxon>Cytophagia</taxon>
        <taxon>Cytophagales</taxon>
        <taxon>Cytophagaceae</taxon>
        <taxon>Spirosoma</taxon>
    </lineage>
</organism>
<proteinExistence type="predicted"/>
<dbReference type="EMBL" id="CP059732">
    <property type="protein sequence ID" value="QMW06702.1"/>
    <property type="molecule type" value="Genomic_DNA"/>
</dbReference>
<accession>A0A7G5H6G0</accession>
<gene>
    <name evidence="1" type="ORF">H3H32_18320</name>
</gene>
<name>A0A7G5H6G0_9BACT</name>